<gene>
    <name evidence="2" type="ORF">GPECTOR_149g26</name>
</gene>
<dbReference type="OrthoDB" id="544555at2759"/>
<comment type="caution">
    <text evidence="2">The sequence shown here is derived from an EMBL/GenBank/DDBJ whole genome shotgun (WGS) entry which is preliminary data.</text>
</comment>
<protein>
    <submittedName>
        <fullName evidence="2">Uncharacterized protein</fullName>
    </submittedName>
</protein>
<organism evidence="2 3">
    <name type="scientific">Gonium pectorale</name>
    <name type="common">Green alga</name>
    <dbReference type="NCBI Taxonomy" id="33097"/>
    <lineage>
        <taxon>Eukaryota</taxon>
        <taxon>Viridiplantae</taxon>
        <taxon>Chlorophyta</taxon>
        <taxon>core chlorophytes</taxon>
        <taxon>Chlorophyceae</taxon>
        <taxon>CS clade</taxon>
        <taxon>Chlamydomonadales</taxon>
        <taxon>Volvocaceae</taxon>
        <taxon>Gonium</taxon>
    </lineage>
</organism>
<accession>A0A150FXT9</accession>
<dbReference type="Proteomes" id="UP000075714">
    <property type="component" value="Unassembled WGS sequence"/>
</dbReference>
<sequence length="529" mass="54540">MIAPGYEERLRELVAVRTGRRMAHAYVRPGCIELVIDCEDWGSGALPHVGSGSGAGSWSRHSSGSWEGRASGQQQEEEEAEGAVGRDGGGALLARCRAASCAGSELLGSGGGSGGYSGGVDGEGAHLRALRLQETGGCGSPLVGRRLHSPLASLLLAAARSDSPLCESGVGLESGPALMDGTATTRPLCEAGGVQAARILSLEPRVLQLPPEGAAGGQEGAPTVLEVVVRGGTRPSASEPLELLVRAEGRYLPATVTRLPHDPTAADDAAADAARRSDVGARLAYRVELPASAIRGLRPGIVMCDLRSAGLPMAATPLLAVRAPDVVVELRDSLRPGQLPAEDRDALLMDLGATVLDLLAVGMTLAHAARSPPDAAADVATLLGCWVGVAQLAMRLALPYPTWLRAQRAARLLRYASYLASKSLMASRLLPLPRASESYLTGPGVFVQEGIVHPTADLVSPPALLLLILTPLRALLNTALILRAAPSVGLASAALRAAGVSALEAASSLATHLYLRTAYRRRAEAKGGS</sequence>
<evidence type="ECO:0000256" key="1">
    <source>
        <dbReference type="SAM" id="MobiDB-lite"/>
    </source>
</evidence>
<evidence type="ECO:0000313" key="3">
    <source>
        <dbReference type="Proteomes" id="UP000075714"/>
    </source>
</evidence>
<evidence type="ECO:0000313" key="2">
    <source>
        <dbReference type="EMBL" id="KXZ42416.1"/>
    </source>
</evidence>
<dbReference type="EMBL" id="LSYV01000149">
    <property type="protein sequence ID" value="KXZ42416.1"/>
    <property type="molecule type" value="Genomic_DNA"/>
</dbReference>
<proteinExistence type="predicted"/>
<keyword evidence="3" id="KW-1185">Reference proteome</keyword>
<name>A0A150FXT9_GONPE</name>
<dbReference type="AlphaFoldDB" id="A0A150FXT9"/>
<feature type="region of interest" description="Disordered" evidence="1">
    <location>
        <begin position="50"/>
        <end position="86"/>
    </location>
</feature>
<reference evidence="3" key="1">
    <citation type="journal article" date="2016" name="Nat. Commun.">
        <title>The Gonium pectorale genome demonstrates co-option of cell cycle regulation during the evolution of multicellularity.</title>
        <authorList>
            <person name="Hanschen E.R."/>
            <person name="Marriage T.N."/>
            <person name="Ferris P.J."/>
            <person name="Hamaji T."/>
            <person name="Toyoda A."/>
            <person name="Fujiyama A."/>
            <person name="Neme R."/>
            <person name="Noguchi H."/>
            <person name="Minakuchi Y."/>
            <person name="Suzuki M."/>
            <person name="Kawai-Toyooka H."/>
            <person name="Smith D.R."/>
            <person name="Sparks H."/>
            <person name="Anderson J."/>
            <person name="Bakaric R."/>
            <person name="Luria V."/>
            <person name="Karger A."/>
            <person name="Kirschner M.W."/>
            <person name="Durand P.M."/>
            <person name="Michod R.E."/>
            <person name="Nozaki H."/>
            <person name="Olson B.J."/>
        </authorList>
    </citation>
    <scope>NUCLEOTIDE SEQUENCE [LARGE SCALE GENOMIC DNA]</scope>
    <source>
        <strain evidence="3">NIES-2863</strain>
    </source>
</reference>